<dbReference type="SUPFAM" id="SSF51182">
    <property type="entry name" value="RmlC-like cupins"/>
    <property type="match status" value="1"/>
</dbReference>
<dbReference type="GO" id="GO:0046872">
    <property type="term" value="F:metal ion binding"/>
    <property type="evidence" value="ECO:0007669"/>
    <property type="project" value="UniProtKB-KW"/>
</dbReference>
<name>A0A382JIR4_9ZZZZ</name>
<accession>A0A382JIR4</accession>
<evidence type="ECO:0000313" key="3">
    <source>
        <dbReference type="EMBL" id="SVC11555.1"/>
    </source>
</evidence>
<dbReference type="InterPro" id="IPR014710">
    <property type="entry name" value="RmlC-like_jellyroll"/>
</dbReference>
<keyword evidence="1" id="KW-0479">Metal-binding</keyword>
<dbReference type="InterPro" id="IPR013096">
    <property type="entry name" value="Cupin_2"/>
</dbReference>
<evidence type="ECO:0000256" key="1">
    <source>
        <dbReference type="ARBA" id="ARBA00022723"/>
    </source>
</evidence>
<dbReference type="InterPro" id="IPR011051">
    <property type="entry name" value="RmlC_Cupin_sf"/>
</dbReference>
<dbReference type="PANTHER" id="PTHR35848:SF6">
    <property type="entry name" value="CUPIN TYPE-2 DOMAIN-CONTAINING PROTEIN"/>
    <property type="match status" value="1"/>
</dbReference>
<evidence type="ECO:0000259" key="2">
    <source>
        <dbReference type="Pfam" id="PF07883"/>
    </source>
</evidence>
<dbReference type="AlphaFoldDB" id="A0A382JIR4"/>
<protein>
    <recommendedName>
        <fullName evidence="2">Cupin type-2 domain-containing protein</fullName>
    </recommendedName>
</protein>
<dbReference type="Pfam" id="PF07883">
    <property type="entry name" value="Cupin_2"/>
    <property type="match status" value="1"/>
</dbReference>
<proteinExistence type="predicted"/>
<dbReference type="InterPro" id="IPR051610">
    <property type="entry name" value="GPI/OXD"/>
</dbReference>
<dbReference type="EMBL" id="UINC01074402">
    <property type="protein sequence ID" value="SVC11555.1"/>
    <property type="molecule type" value="Genomic_DNA"/>
</dbReference>
<reference evidence="3" key="1">
    <citation type="submission" date="2018-05" db="EMBL/GenBank/DDBJ databases">
        <authorList>
            <person name="Lanie J.A."/>
            <person name="Ng W.-L."/>
            <person name="Kazmierczak K.M."/>
            <person name="Andrzejewski T.M."/>
            <person name="Davidsen T.M."/>
            <person name="Wayne K.J."/>
            <person name="Tettelin H."/>
            <person name="Glass J.I."/>
            <person name="Rusch D."/>
            <person name="Podicherti R."/>
            <person name="Tsui H.-C.T."/>
            <person name="Winkler M.E."/>
        </authorList>
    </citation>
    <scope>NUCLEOTIDE SEQUENCE</scope>
</reference>
<gene>
    <name evidence="3" type="ORF">METZ01_LOCUS264409</name>
</gene>
<dbReference type="PANTHER" id="PTHR35848">
    <property type="entry name" value="OXALATE-BINDING PROTEIN"/>
    <property type="match status" value="1"/>
</dbReference>
<organism evidence="3">
    <name type="scientific">marine metagenome</name>
    <dbReference type="NCBI Taxonomy" id="408172"/>
    <lineage>
        <taxon>unclassified sequences</taxon>
        <taxon>metagenomes</taxon>
        <taxon>ecological metagenomes</taxon>
    </lineage>
</organism>
<sequence>MKTNETKNEGAYKAGDGKYIFDIKELKGLMAGPEYAETFGPVVEGELTQVGVMTLPAGQSSAPHFHPNEQWVYVLQGKLRATVDGEVSEVGPGHLLYFPANVVHSVSVSPDEDCHFFTCKDMRSGISGTPVASQKP</sequence>
<feature type="domain" description="Cupin type-2" evidence="2">
    <location>
        <begin position="52"/>
        <end position="117"/>
    </location>
</feature>
<dbReference type="Gene3D" id="2.60.120.10">
    <property type="entry name" value="Jelly Rolls"/>
    <property type="match status" value="1"/>
</dbReference>